<protein>
    <recommendedName>
        <fullName evidence="3">F-box domain-containing protein</fullName>
    </recommendedName>
</protein>
<feature type="domain" description="F-box" evidence="3">
    <location>
        <begin position="1"/>
        <end position="47"/>
    </location>
</feature>
<dbReference type="SUPFAM" id="SSF81383">
    <property type="entry name" value="F-box domain"/>
    <property type="match status" value="1"/>
</dbReference>
<dbReference type="PROSITE" id="PS50181">
    <property type="entry name" value="FBOX"/>
    <property type="match status" value="1"/>
</dbReference>
<keyword evidence="2" id="KW-0732">Signal</keyword>
<feature type="chain" id="PRO_5007853124" description="F-box domain-containing protein" evidence="2">
    <location>
        <begin position="19"/>
        <end position="692"/>
    </location>
</feature>
<dbReference type="InterPro" id="IPR036047">
    <property type="entry name" value="F-box-like_dom_sf"/>
</dbReference>
<sequence length="692" mass="75360">MLTLTSLIDDILLHILSLLSVSDLLSLRLTNTRLNHLTRFRYIWHKIHDTHITKSPDLLPLPGIPPQQPHLGIEETICFESHELEWRTLHALRLKRRWVGGSVGTAQSTRGRSSPAPPAMTPARGCARGPVREFVVDVSPGPSVGSGSRPIIDDIFLFPGGDHLITRTGPTIACWKVDRSGHGEDVVLMEEYVPYPTTWTRAGGIGGFEVDREDGGDVLIAISPYSSDQETLIIRIDPTTSRIFTVIKRLKTLGAAYTLTRYPSSPSSPNLGLKLYISRSPSGDYHFTDYQTTPPRHGILSNFTSDALGINIHSTYIIIAAKDRIALLTNPFLSTSHLGRSSTSSSPLSSSPSTSYDSDEDIGLSQAFRLTPFAEYSLAHIQLSHPLSFHLHTPPSPPSSRTKTYLLSILCARNTPGNGMVHHYLHSTIKPGKADEPPRVKGGGIGTIVMRVERPSSSDSSSGSSSSSSSSSGHEGNGATESTDAENEYDWHTITLRRHPVRSLESSIHAVHIGPRSGRGIWLESPGALSSVTSEQTTKKVALYTFSASTLIDISVGSQFSGMTAPPAPFAGLEGGNLPRGELEDVVKVEIPDTGNSRRMWDGRILLPPTDSVSLLNDPFGYPRRSYSRSRSRSRLRGTEAELNGGIGMFNEIVESPVRYGRGRGATVDFDERFGRVVYLVGDCKVGILDFA</sequence>
<reference evidence="4 5" key="1">
    <citation type="journal article" date="2016" name="Mol. Biol. Evol.">
        <title>Comparative Genomics of Early-Diverging Mushroom-Forming Fungi Provides Insights into the Origins of Lignocellulose Decay Capabilities.</title>
        <authorList>
            <person name="Nagy L.G."/>
            <person name="Riley R."/>
            <person name="Tritt A."/>
            <person name="Adam C."/>
            <person name="Daum C."/>
            <person name="Floudas D."/>
            <person name="Sun H."/>
            <person name="Yadav J.S."/>
            <person name="Pangilinan J."/>
            <person name="Larsson K.H."/>
            <person name="Matsuura K."/>
            <person name="Barry K."/>
            <person name="Labutti K."/>
            <person name="Kuo R."/>
            <person name="Ohm R.A."/>
            <person name="Bhattacharya S.S."/>
            <person name="Shirouzu T."/>
            <person name="Yoshinaga Y."/>
            <person name="Martin F.M."/>
            <person name="Grigoriev I.V."/>
            <person name="Hibbett D.S."/>
        </authorList>
    </citation>
    <scope>NUCLEOTIDE SEQUENCE [LARGE SCALE GENOMIC DNA]</scope>
    <source>
        <strain evidence="4 5">HHB9708</strain>
    </source>
</reference>
<name>A0A164SHC0_9AGAM</name>
<keyword evidence="5" id="KW-1185">Reference proteome</keyword>
<evidence type="ECO:0000313" key="4">
    <source>
        <dbReference type="EMBL" id="KZS91482.1"/>
    </source>
</evidence>
<dbReference type="SMART" id="SM00256">
    <property type="entry name" value="FBOX"/>
    <property type="match status" value="1"/>
</dbReference>
<evidence type="ECO:0000256" key="2">
    <source>
        <dbReference type="SAM" id="SignalP"/>
    </source>
</evidence>
<feature type="region of interest" description="Disordered" evidence="1">
    <location>
        <begin position="104"/>
        <end position="125"/>
    </location>
</feature>
<organism evidence="4 5">
    <name type="scientific">Sistotremastrum niveocremeum HHB9708</name>
    <dbReference type="NCBI Taxonomy" id="1314777"/>
    <lineage>
        <taxon>Eukaryota</taxon>
        <taxon>Fungi</taxon>
        <taxon>Dikarya</taxon>
        <taxon>Basidiomycota</taxon>
        <taxon>Agaricomycotina</taxon>
        <taxon>Agaricomycetes</taxon>
        <taxon>Sistotremastrales</taxon>
        <taxon>Sistotremastraceae</taxon>
        <taxon>Sertulicium</taxon>
        <taxon>Sertulicium niveocremeum</taxon>
    </lineage>
</organism>
<feature type="region of interest" description="Disordered" evidence="1">
    <location>
        <begin position="453"/>
        <end position="488"/>
    </location>
</feature>
<evidence type="ECO:0000259" key="3">
    <source>
        <dbReference type="PROSITE" id="PS50181"/>
    </source>
</evidence>
<proteinExistence type="predicted"/>
<dbReference type="Proteomes" id="UP000076722">
    <property type="component" value="Unassembled WGS sequence"/>
</dbReference>
<feature type="region of interest" description="Disordered" evidence="1">
    <location>
        <begin position="336"/>
        <end position="358"/>
    </location>
</feature>
<dbReference type="EMBL" id="KV419415">
    <property type="protein sequence ID" value="KZS91482.1"/>
    <property type="molecule type" value="Genomic_DNA"/>
</dbReference>
<dbReference type="Pfam" id="PF12937">
    <property type="entry name" value="F-box-like"/>
    <property type="match status" value="1"/>
</dbReference>
<dbReference type="Gene3D" id="1.20.1280.50">
    <property type="match status" value="1"/>
</dbReference>
<accession>A0A164SHC0</accession>
<dbReference type="AlphaFoldDB" id="A0A164SHC0"/>
<dbReference type="InterPro" id="IPR001810">
    <property type="entry name" value="F-box_dom"/>
</dbReference>
<feature type="compositionally biased region" description="Low complexity" evidence="1">
    <location>
        <begin position="336"/>
        <end position="355"/>
    </location>
</feature>
<evidence type="ECO:0000256" key="1">
    <source>
        <dbReference type="SAM" id="MobiDB-lite"/>
    </source>
</evidence>
<gene>
    <name evidence="4" type="ORF">SISNIDRAFT_550996</name>
</gene>
<feature type="signal peptide" evidence="2">
    <location>
        <begin position="1"/>
        <end position="18"/>
    </location>
</feature>
<evidence type="ECO:0000313" key="5">
    <source>
        <dbReference type="Proteomes" id="UP000076722"/>
    </source>
</evidence>
<feature type="compositionally biased region" description="Low complexity" evidence="1">
    <location>
        <begin position="457"/>
        <end position="473"/>
    </location>
</feature>